<gene>
    <name evidence="3" type="ORF">QMA06_05255</name>
</gene>
<keyword evidence="1" id="KW-0732">Signal</keyword>
<evidence type="ECO:0000313" key="3">
    <source>
        <dbReference type="EMBL" id="MDN3492117.1"/>
    </source>
</evidence>
<evidence type="ECO:0000313" key="4">
    <source>
        <dbReference type="Proteomes" id="UP001231197"/>
    </source>
</evidence>
<dbReference type="Proteomes" id="UP001231197">
    <property type="component" value="Unassembled WGS sequence"/>
</dbReference>
<proteinExistence type="predicted"/>
<accession>A0ABT7ZSX3</accession>
<organism evidence="3 4">
    <name type="scientific">Winogradskyella bathintestinalis</name>
    <dbReference type="NCBI Taxonomy" id="3035208"/>
    <lineage>
        <taxon>Bacteria</taxon>
        <taxon>Pseudomonadati</taxon>
        <taxon>Bacteroidota</taxon>
        <taxon>Flavobacteriia</taxon>
        <taxon>Flavobacteriales</taxon>
        <taxon>Flavobacteriaceae</taxon>
        <taxon>Winogradskyella</taxon>
    </lineage>
</organism>
<feature type="signal peptide" evidence="1">
    <location>
        <begin position="1"/>
        <end position="22"/>
    </location>
</feature>
<sequence length="160" mass="18263">MKNLMQLIIVSMAMFSTLSLKAQVEFGIKGGLNFTFFKVDEGEFGTDPEVELGYYAGGFLDFQIDEKLHFQPELLYISLGDFDFLNVPIYFKYNIKNRFNILVGPSLNYFFDFLNAKLKVRADLAFTYNAASAIDIHIKYTIGFEKISPNVVFLGLGYKL</sequence>
<evidence type="ECO:0000259" key="2">
    <source>
        <dbReference type="Pfam" id="PF13568"/>
    </source>
</evidence>
<dbReference type="RefSeq" id="WP_290205828.1">
    <property type="nucleotide sequence ID" value="NZ_JASDDK010000002.1"/>
</dbReference>
<evidence type="ECO:0000256" key="1">
    <source>
        <dbReference type="SAM" id="SignalP"/>
    </source>
</evidence>
<keyword evidence="4" id="KW-1185">Reference proteome</keyword>
<dbReference type="Pfam" id="PF13568">
    <property type="entry name" value="OMP_b-brl_2"/>
    <property type="match status" value="1"/>
</dbReference>
<feature type="chain" id="PRO_5045880560" evidence="1">
    <location>
        <begin position="23"/>
        <end position="160"/>
    </location>
</feature>
<protein>
    <submittedName>
        <fullName evidence="3">Outer membrane beta-barrel protein</fullName>
    </submittedName>
</protein>
<reference evidence="3 4" key="1">
    <citation type="journal article" date="2023" name="Int. J. Syst. Evol. Microbiol.">
        <title>Winogradskyella bathintestinalis sp. nov., isolated from the intestine of the deep-sea loosejaw dragonfish, Malacosteus niger.</title>
        <authorList>
            <person name="Uniacke-Lowe S."/>
            <person name="Johnson C.N."/>
            <person name="Stanton C."/>
            <person name="Hill C."/>
            <person name="Ross P."/>
        </authorList>
    </citation>
    <scope>NUCLEOTIDE SEQUENCE [LARGE SCALE GENOMIC DNA]</scope>
    <source>
        <strain evidence="3 4">APC 3343</strain>
    </source>
</reference>
<dbReference type="InterPro" id="IPR025665">
    <property type="entry name" value="Beta-barrel_OMP_2"/>
</dbReference>
<dbReference type="EMBL" id="JASDDK010000002">
    <property type="protein sequence ID" value="MDN3492117.1"/>
    <property type="molecule type" value="Genomic_DNA"/>
</dbReference>
<name>A0ABT7ZSX3_9FLAO</name>
<comment type="caution">
    <text evidence="3">The sequence shown here is derived from an EMBL/GenBank/DDBJ whole genome shotgun (WGS) entry which is preliminary data.</text>
</comment>
<feature type="domain" description="Outer membrane protein beta-barrel" evidence="2">
    <location>
        <begin position="23"/>
        <end position="78"/>
    </location>
</feature>